<dbReference type="InterPro" id="IPR012474">
    <property type="entry name" value="Frigida"/>
</dbReference>
<protein>
    <recommendedName>
        <fullName evidence="5">FRIGIDA-like protein</fullName>
    </recommendedName>
</protein>
<keyword evidence="3 5" id="KW-0221">Differentiation</keyword>
<dbReference type="STRING" id="3476.A0A2P5DKY2"/>
<feature type="compositionally biased region" description="Polar residues" evidence="6">
    <location>
        <begin position="461"/>
        <end position="474"/>
    </location>
</feature>
<evidence type="ECO:0000256" key="3">
    <source>
        <dbReference type="ARBA" id="ARBA00022782"/>
    </source>
</evidence>
<comment type="caution">
    <text evidence="7">The sequence shown here is derived from an EMBL/GenBank/DDBJ whole genome shotgun (WGS) entry which is preliminary data.</text>
</comment>
<feature type="compositionally biased region" description="Polar residues" evidence="6">
    <location>
        <begin position="103"/>
        <end position="135"/>
    </location>
</feature>
<evidence type="ECO:0000313" key="7">
    <source>
        <dbReference type="EMBL" id="PON73957.1"/>
    </source>
</evidence>
<dbReference type="PANTHER" id="PTHR31791">
    <property type="entry name" value="FRIGIDA-LIKE PROTEIN 3-RELATED"/>
    <property type="match status" value="1"/>
</dbReference>
<evidence type="ECO:0000256" key="2">
    <source>
        <dbReference type="ARBA" id="ARBA00022473"/>
    </source>
</evidence>
<evidence type="ECO:0000256" key="6">
    <source>
        <dbReference type="SAM" id="MobiDB-lite"/>
    </source>
</evidence>
<dbReference type="PANTHER" id="PTHR31791:SF32">
    <property type="entry name" value="FRIGIDA-LIKE PROTEIN"/>
    <property type="match status" value="1"/>
</dbReference>
<sequence length="795" mass="86823">MSTTVERVSPEIEIADSKRPQIRKAFNFLKAHASAVANFTLQWQDLEDHFQSINSSIQSKLYEIEQSQKPQNTRLPQTQESQPNSKKVQVEPTLESQIDSEKTQLNSTDAQSNSPQTQLKSTDTQLNTPKTQVNPQAKAIKTQVKSTDIQSDDAPKPQVKPQESLAAKVGFKGDPVHDGKALIDYLKYNLKDHESVREDVRDVLKGFEDSGKLVLEAIKGFHSPELKIGVVHTELSCVRRGCVVLLEELIKVRPLISGQVKEEACKLASAWETKMKPQMVNSMEIWGFLLVLDAYGLVDNFDRDEILKFVGCVVQRRLAPEMFRSLGLSENAPDFIQNLILQDKVIEATRFICTLQLADKFPPVPLLKAHLKEAKKVASSILKKSNSPEAKDDAANKELSALNSIVRCIEEYKLESEYPPENLKERIDLLRKQKRERRVTPTAPAPKAQVQQQSGKKRTFPDSNAQTKKQQSGSKHPRTAPAAAATNLSARAPTTVHLHHSSEGMFGGERTEYLMPSVRMAAPLNVSARVAPVHAVHQRPEGFVEGERTEYLIPSARIAAPSNASARVATGHAVHQRPERLYERESTEYLIRSARMAVSASAAAAAAVAAAAAPPPPPNPSFGAASNLYCTEVSHQPAASYTGQGTEYTSRYYNLARAILDSHTSLPSGSHGLVRSPPVTQLTNLASGVAYSLTSSILEDHRMSSAQYGVASSGAVTAPMTSSAEQYGTGVATSGRIGPYAGAAQAVGVTSNVSPRSSLAYYPGDPLRVPSYNDRLVSSSSGYEALPKRPPVFHM</sequence>
<feature type="region of interest" description="Disordered" evidence="6">
    <location>
        <begin position="67"/>
        <end position="164"/>
    </location>
</feature>
<feature type="region of interest" description="Disordered" evidence="6">
    <location>
        <begin position="435"/>
        <end position="483"/>
    </location>
</feature>
<keyword evidence="4 5" id="KW-0287">Flowering</keyword>
<dbReference type="Proteomes" id="UP000237105">
    <property type="component" value="Unassembled WGS sequence"/>
</dbReference>
<dbReference type="GO" id="GO:0009908">
    <property type="term" value="P:flower development"/>
    <property type="evidence" value="ECO:0007669"/>
    <property type="project" value="UniProtKB-KW"/>
</dbReference>
<dbReference type="GO" id="GO:0030154">
    <property type="term" value="P:cell differentiation"/>
    <property type="evidence" value="ECO:0007669"/>
    <property type="project" value="UniProtKB-KW"/>
</dbReference>
<keyword evidence="2 5" id="KW-0217">Developmental protein</keyword>
<keyword evidence="8" id="KW-1185">Reference proteome</keyword>
<evidence type="ECO:0000313" key="8">
    <source>
        <dbReference type="Proteomes" id="UP000237105"/>
    </source>
</evidence>
<comment type="similarity">
    <text evidence="1 5">Belongs to the Frigida family.</text>
</comment>
<evidence type="ECO:0000256" key="5">
    <source>
        <dbReference type="RuleBase" id="RU364012"/>
    </source>
</evidence>
<gene>
    <name evidence="7" type="ORF">PanWU01x14_055070</name>
</gene>
<dbReference type="OrthoDB" id="1166041at2759"/>
<reference evidence="8" key="1">
    <citation type="submission" date="2016-06" db="EMBL/GenBank/DDBJ databases">
        <title>Parallel loss of symbiosis genes in relatives of nitrogen-fixing non-legume Parasponia.</title>
        <authorList>
            <person name="Van Velzen R."/>
            <person name="Holmer R."/>
            <person name="Bu F."/>
            <person name="Rutten L."/>
            <person name="Van Zeijl A."/>
            <person name="Liu W."/>
            <person name="Santuari L."/>
            <person name="Cao Q."/>
            <person name="Sharma T."/>
            <person name="Shen D."/>
            <person name="Roswanjaya Y."/>
            <person name="Wardhani T."/>
            <person name="Kalhor M.S."/>
            <person name="Jansen J."/>
            <person name="Van den Hoogen J."/>
            <person name="Gungor B."/>
            <person name="Hartog M."/>
            <person name="Hontelez J."/>
            <person name="Verver J."/>
            <person name="Yang W.-C."/>
            <person name="Schijlen E."/>
            <person name="Repin R."/>
            <person name="Schilthuizen M."/>
            <person name="Schranz E."/>
            <person name="Heidstra R."/>
            <person name="Miyata K."/>
            <person name="Fedorova E."/>
            <person name="Kohlen W."/>
            <person name="Bisseling T."/>
            <person name="Smit S."/>
            <person name="Geurts R."/>
        </authorList>
    </citation>
    <scope>NUCLEOTIDE SEQUENCE [LARGE SCALE GENOMIC DNA]</scope>
    <source>
        <strain evidence="8">cv. WU1-14</strain>
    </source>
</reference>
<dbReference type="AlphaFoldDB" id="A0A2P5DKY2"/>
<dbReference type="EMBL" id="JXTB01000031">
    <property type="protein sequence ID" value="PON73957.1"/>
    <property type="molecule type" value="Genomic_DNA"/>
</dbReference>
<accession>A0A2P5DKY2</accession>
<feature type="compositionally biased region" description="Polar residues" evidence="6">
    <location>
        <begin position="67"/>
        <end position="87"/>
    </location>
</feature>
<evidence type="ECO:0000256" key="4">
    <source>
        <dbReference type="ARBA" id="ARBA00023089"/>
    </source>
</evidence>
<proteinExistence type="inferred from homology"/>
<evidence type="ECO:0000256" key="1">
    <source>
        <dbReference type="ARBA" id="ARBA00008956"/>
    </source>
</evidence>
<name>A0A2P5DKY2_PARAD</name>
<dbReference type="Pfam" id="PF07899">
    <property type="entry name" value="Frigida"/>
    <property type="match status" value="1"/>
</dbReference>
<organism evidence="7 8">
    <name type="scientific">Parasponia andersonii</name>
    <name type="common">Sponia andersonii</name>
    <dbReference type="NCBI Taxonomy" id="3476"/>
    <lineage>
        <taxon>Eukaryota</taxon>
        <taxon>Viridiplantae</taxon>
        <taxon>Streptophyta</taxon>
        <taxon>Embryophyta</taxon>
        <taxon>Tracheophyta</taxon>
        <taxon>Spermatophyta</taxon>
        <taxon>Magnoliopsida</taxon>
        <taxon>eudicotyledons</taxon>
        <taxon>Gunneridae</taxon>
        <taxon>Pentapetalae</taxon>
        <taxon>rosids</taxon>
        <taxon>fabids</taxon>
        <taxon>Rosales</taxon>
        <taxon>Cannabaceae</taxon>
        <taxon>Parasponia</taxon>
    </lineage>
</organism>